<proteinExistence type="inferred from homology"/>
<accession>A0A7S2ZN00</accession>
<dbReference type="InterPro" id="IPR050518">
    <property type="entry name" value="Rpo3/RPB3_RNA_Pol_subunit"/>
</dbReference>
<dbReference type="AlphaFoldDB" id="A0A7S2ZN00"/>
<evidence type="ECO:0000256" key="5">
    <source>
        <dbReference type="ARBA" id="ARBA00023242"/>
    </source>
</evidence>
<evidence type="ECO:0000259" key="7">
    <source>
        <dbReference type="SMART" id="SM00662"/>
    </source>
</evidence>
<evidence type="ECO:0000256" key="2">
    <source>
        <dbReference type="ARBA" id="ARBA00022083"/>
    </source>
</evidence>
<sequence length="244" mass="26994">MGSGDDGDGKRSLPEHLERMRSRVEVGSKVPSNSEGVYYSGAYSSMGVDNSLSVSDLQKRLKVKILEKEKDRMVFELIGIDAPIANTIRRILLSEVPTMAIEKVSFFANSSVIHEEILAHRLGLIPLDVDPNLFDYMEEGAEPSELNALKFRLKVQCTKVAAVPAEAKPSLKYHNSDVFSSMLEWVPIGEQAEVFGSKPPKPVNDDILIAKLRPGQEIDLEVLAVKGISKDHAKWSPVATAFYR</sequence>
<feature type="domain" description="DNA-directed RNA polymerase RpoA/D/Rpb3-type" evidence="7">
    <location>
        <begin position="72"/>
        <end position="244"/>
    </location>
</feature>
<dbReference type="InterPro" id="IPR036603">
    <property type="entry name" value="RBP11-like"/>
</dbReference>
<dbReference type="CDD" id="cd07032">
    <property type="entry name" value="RNAP_I_II_AC40"/>
    <property type="match status" value="1"/>
</dbReference>
<dbReference type="Gene3D" id="2.170.120.12">
    <property type="entry name" value="DNA-directed RNA polymerase, insert domain"/>
    <property type="match status" value="1"/>
</dbReference>
<evidence type="ECO:0000256" key="6">
    <source>
        <dbReference type="ARBA" id="ARBA00025804"/>
    </source>
</evidence>
<evidence type="ECO:0000256" key="3">
    <source>
        <dbReference type="ARBA" id="ARBA00022478"/>
    </source>
</evidence>
<dbReference type="SUPFAM" id="SSF55257">
    <property type="entry name" value="RBP11-like subunits of RNA polymerase"/>
    <property type="match status" value="1"/>
</dbReference>
<comment type="subcellular location">
    <subcellularLocation>
        <location evidence="1">Nucleus</location>
    </subcellularLocation>
</comment>
<dbReference type="InterPro" id="IPR033901">
    <property type="entry name" value="RNAPI/III_AC40"/>
</dbReference>
<dbReference type="InterPro" id="IPR011262">
    <property type="entry name" value="DNA-dir_RNA_pol_insert"/>
</dbReference>
<reference evidence="8" key="1">
    <citation type="submission" date="2021-01" db="EMBL/GenBank/DDBJ databases">
        <authorList>
            <person name="Corre E."/>
            <person name="Pelletier E."/>
            <person name="Niang G."/>
            <person name="Scheremetjew M."/>
            <person name="Finn R."/>
            <person name="Kale V."/>
            <person name="Holt S."/>
            <person name="Cochrane G."/>
            <person name="Meng A."/>
            <person name="Brown T."/>
            <person name="Cohen L."/>
        </authorList>
    </citation>
    <scope>NUCLEOTIDE SEQUENCE</scope>
    <source>
        <strain evidence="8">CCMP 769</strain>
    </source>
</reference>
<comment type="similarity">
    <text evidence="6">Belongs to the archaeal Rpo3/eukaryotic RPB3 RNA polymerase subunit family.</text>
</comment>
<dbReference type="GO" id="GO:0005666">
    <property type="term" value="C:RNA polymerase III complex"/>
    <property type="evidence" value="ECO:0007669"/>
    <property type="project" value="TreeGrafter"/>
</dbReference>
<dbReference type="FunFam" id="2.170.120.12:FF:000003">
    <property type="entry name" value="Dna-directed rna polymerases i and iii subunit"/>
    <property type="match status" value="1"/>
</dbReference>
<organism evidence="8">
    <name type="scientific">Rhodosorus marinus</name>
    <dbReference type="NCBI Taxonomy" id="101924"/>
    <lineage>
        <taxon>Eukaryota</taxon>
        <taxon>Rhodophyta</taxon>
        <taxon>Stylonematophyceae</taxon>
        <taxon>Stylonematales</taxon>
        <taxon>Stylonemataceae</taxon>
        <taxon>Rhodosorus</taxon>
    </lineage>
</organism>
<evidence type="ECO:0000313" key="8">
    <source>
        <dbReference type="EMBL" id="CAE0045416.1"/>
    </source>
</evidence>
<dbReference type="InterPro" id="IPR036643">
    <property type="entry name" value="RNApol_insert_sf"/>
</dbReference>
<dbReference type="PANTHER" id="PTHR11800:SF13">
    <property type="entry name" value="DNA-DIRECTED RNA POLYMERASES I AND III SUBUNIT RPAC1"/>
    <property type="match status" value="1"/>
</dbReference>
<dbReference type="GO" id="GO:0006351">
    <property type="term" value="P:DNA-templated transcription"/>
    <property type="evidence" value="ECO:0007669"/>
    <property type="project" value="InterPro"/>
</dbReference>
<evidence type="ECO:0000256" key="4">
    <source>
        <dbReference type="ARBA" id="ARBA00023163"/>
    </source>
</evidence>
<dbReference type="EMBL" id="HBHW01017238">
    <property type="protein sequence ID" value="CAE0045416.1"/>
    <property type="molecule type" value="Transcribed_RNA"/>
</dbReference>
<keyword evidence="4" id="KW-0804">Transcription</keyword>
<dbReference type="PANTHER" id="PTHR11800">
    <property type="entry name" value="DNA-DIRECTED RNA POLYMERASE"/>
    <property type="match status" value="1"/>
</dbReference>
<dbReference type="GO" id="GO:0005736">
    <property type="term" value="C:RNA polymerase I complex"/>
    <property type="evidence" value="ECO:0007669"/>
    <property type="project" value="TreeGrafter"/>
</dbReference>
<dbReference type="GO" id="GO:0046983">
    <property type="term" value="F:protein dimerization activity"/>
    <property type="evidence" value="ECO:0007669"/>
    <property type="project" value="InterPro"/>
</dbReference>
<dbReference type="SMART" id="SM00662">
    <property type="entry name" value="RPOLD"/>
    <property type="match status" value="1"/>
</dbReference>
<dbReference type="EMBL" id="HBHW01017239">
    <property type="protein sequence ID" value="CAE0045417.1"/>
    <property type="molecule type" value="Transcribed_RNA"/>
</dbReference>
<gene>
    <name evidence="8" type="ORF">RMAR00112_LOCUS13391</name>
    <name evidence="9" type="ORF">RMAR00112_LOCUS13392</name>
</gene>
<dbReference type="InterPro" id="IPR011263">
    <property type="entry name" value="DNA-dir_RNA_pol_RpoA/D/Rpb3"/>
</dbReference>
<evidence type="ECO:0000313" key="9">
    <source>
        <dbReference type="EMBL" id="CAE0045417.1"/>
    </source>
</evidence>
<evidence type="ECO:0000256" key="1">
    <source>
        <dbReference type="ARBA" id="ARBA00004123"/>
    </source>
</evidence>
<dbReference type="GO" id="GO:0003899">
    <property type="term" value="F:DNA-directed RNA polymerase activity"/>
    <property type="evidence" value="ECO:0007669"/>
    <property type="project" value="InterPro"/>
</dbReference>
<keyword evidence="3" id="KW-0240">DNA-directed RNA polymerase</keyword>
<keyword evidence="5" id="KW-0539">Nucleus</keyword>
<dbReference type="Pfam" id="PF01000">
    <property type="entry name" value="RNA_pol_A_bac"/>
    <property type="match status" value="1"/>
</dbReference>
<protein>
    <recommendedName>
        <fullName evidence="2">DNA-directed RNA polymerases I and III subunit RPAC1</fullName>
    </recommendedName>
</protein>
<name>A0A7S2ZN00_9RHOD</name>
<dbReference type="SUPFAM" id="SSF56553">
    <property type="entry name" value="Insert subdomain of RNA polymerase alpha subunit"/>
    <property type="match status" value="1"/>
</dbReference>